<protein>
    <submittedName>
        <fullName evidence="2">Uncharacterized protein</fullName>
    </submittedName>
</protein>
<name>A0AAD9IUS4_9ANNE</name>
<evidence type="ECO:0000313" key="2">
    <source>
        <dbReference type="EMBL" id="KAK2141357.1"/>
    </source>
</evidence>
<feature type="region of interest" description="Disordered" evidence="1">
    <location>
        <begin position="1"/>
        <end position="21"/>
    </location>
</feature>
<evidence type="ECO:0000256" key="1">
    <source>
        <dbReference type="SAM" id="MobiDB-lite"/>
    </source>
</evidence>
<comment type="caution">
    <text evidence="2">The sequence shown here is derived from an EMBL/GenBank/DDBJ whole genome shotgun (WGS) entry which is preliminary data.</text>
</comment>
<accession>A0AAD9IUS4</accession>
<reference evidence="2" key="1">
    <citation type="journal article" date="2023" name="Mol. Biol. Evol.">
        <title>Third-Generation Sequencing Reveals the Adaptive Role of the Epigenome in Three Deep-Sea Polychaetes.</title>
        <authorList>
            <person name="Perez M."/>
            <person name="Aroh O."/>
            <person name="Sun Y."/>
            <person name="Lan Y."/>
            <person name="Juniper S.K."/>
            <person name="Young C.R."/>
            <person name="Angers B."/>
            <person name="Qian P.Y."/>
        </authorList>
    </citation>
    <scope>NUCLEOTIDE SEQUENCE</scope>
    <source>
        <strain evidence="2">P08H-3</strain>
    </source>
</reference>
<proteinExistence type="predicted"/>
<dbReference type="AlphaFoldDB" id="A0AAD9IUS4"/>
<dbReference type="Proteomes" id="UP001208570">
    <property type="component" value="Unassembled WGS sequence"/>
</dbReference>
<organism evidence="2 3">
    <name type="scientific">Paralvinella palmiformis</name>
    <dbReference type="NCBI Taxonomy" id="53620"/>
    <lineage>
        <taxon>Eukaryota</taxon>
        <taxon>Metazoa</taxon>
        <taxon>Spiralia</taxon>
        <taxon>Lophotrochozoa</taxon>
        <taxon>Annelida</taxon>
        <taxon>Polychaeta</taxon>
        <taxon>Sedentaria</taxon>
        <taxon>Canalipalpata</taxon>
        <taxon>Terebellida</taxon>
        <taxon>Terebelliformia</taxon>
        <taxon>Alvinellidae</taxon>
        <taxon>Paralvinella</taxon>
    </lineage>
</organism>
<evidence type="ECO:0000313" key="3">
    <source>
        <dbReference type="Proteomes" id="UP001208570"/>
    </source>
</evidence>
<dbReference type="EMBL" id="JAODUP010001113">
    <property type="protein sequence ID" value="KAK2141357.1"/>
    <property type="molecule type" value="Genomic_DNA"/>
</dbReference>
<sequence length="184" mass="20994">MSKESQRNNLQETEPEKDHGMHIDPLLNFSAHCDNEVNKGNKILGLIRRCYRYPDQISLAKLCTSLVTPHLEFTKYWPSRGDKNPAELFSAELENTTCGYKHSLFPVMKVDKCNRTSPSGGSRVTSPESTIKACQGRKTPTNQRKAAKSIQGLLFTRWENRRYSVDRNKANYCIDAFSDEPRGH</sequence>
<keyword evidence="3" id="KW-1185">Reference proteome</keyword>
<gene>
    <name evidence="2" type="ORF">LSH36_1111g00009</name>
</gene>